<dbReference type="InterPro" id="IPR010562">
    <property type="entry name" value="Haemolymph_juvenile_hormone-bd"/>
</dbReference>
<dbReference type="InterPro" id="IPR038606">
    <property type="entry name" value="To_sf"/>
</dbReference>
<sequence length="141" mass="15657">MTFDIDISVPLLDIRADEYDLLGDLFTAIPLYGKGKASFVVEGFRFQARLFLKQSEDEKSILVDRVEEASFTIPSLKLTGVIGGGNIDAIVNAIVEEVLFDYIHRFRGAISLIAASIAPPALNTLLEQLDTWRFIAPLMPR</sequence>
<keyword evidence="2" id="KW-1185">Reference proteome</keyword>
<dbReference type="Proteomes" id="UP000037510">
    <property type="component" value="Unassembled WGS sequence"/>
</dbReference>
<evidence type="ECO:0000313" key="1">
    <source>
        <dbReference type="EMBL" id="KOB71681.1"/>
    </source>
</evidence>
<accession>A0A0L7L8U7</accession>
<dbReference type="Gene3D" id="3.15.10.30">
    <property type="entry name" value="Haemolymph juvenile hormone binding protein"/>
    <property type="match status" value="1"/>
</dbReference>
<name>A0A0L7L8U7_OPEBR</name>
<proteinExistence type="predicted"/>
<gene>
    <name evidence="1" type="ORF">OBRU01_13315</name>
</gene>
<comment type="caution">
    <text evidence="1">The sequence shown here is derived from an EMBL/GenBank/DDBJ whole genome shotgun (WGS) entry which is preliminary data.</text>
</comment>
<evidence type="ECO:0000313" key="2">
    <source>
        <dbReference type="Proteomes" id="UP000037510"/>
    </source>
</evidence>
<reference evidence="1 2" key="1">
    <citation type="journal article" date="2015" name="Genome Biol. Evol.">
        <title>The genome of winter moth (Operophtera brumata) provides a genomic perspective on sexual dimorphism and phenology.</title>
        <authorList>
            <person name="Derks M.F."/>
            <person name="Smit S."/>
            <person name="Salis L."/>
            <person name="Schijlen E."/>
            <person name="Bossers A."/>
            <person name="Mateman C."/>
            <person name="Pijl A.S."/>
            <person name="de Ridder D."/>
            <person name="Groenen M.A."/>
            <person name="Visser M.E."/>
            <person name="Megens H.J."/>
        </authorList>
    </citation>
    <scope>NUCLEOTIDE SEQUENCE [LARGE SCALE GENOMIC DNA]</scope>
    <source>
        <strain evidence="1">WM2013NL</strain>
        <tissue evidence="1">Head and thorax</tissue>
    </source>
</reference>
<dbReference type="Pfam" id="PF06585">
    <property type="entry name" value="JHBP"/>
    <property type="match status" value="1"/>
</dbReference>
<dbReference type="AlphaFoldDB" id="A0A0L7L8U7"/>
<organism evidence="1 2">
    <name type="scientific">Operophtera brumata</name>
    <name type="common">Winter moth</name>
    <name type="synonym">Phalaena brumata</name>
    <dbReference type="NCBI Taxonomy" id="104452"/>
    <lineage>
        <taxon>Eukaryota</taxon>
        <taxon>Metazoa</taxon>
        <taxon>Ecdysozoa</taxon>
        <taxon>Arthropoda</taxon>
        <taxon>Hexapoda</taxon>
        <taxon>Insecta</taxon>
        <taxon>Pterygota</taxon>
        <taxon>Neoptera</taxon>
        <taxon>Endopterygota</taxon>
        <taxon>Lepidoptera</taxon>
        <taxon>Glossata</taxon>
        <taxon>Ditrysia</taxon>
        <taxon>Geometroidea</taxon>
        <taxon>Geometridae</taxon>
        <taxon>Larentiinae</taxon>
        <taxon>Operophtera</taxon>
    </lineage>
</organism>
<protein>
    <submittedName>
        <fullName evidence="1">Hemolymph juvenile hormone binding protein</fullName>
    </submittedName>
</protein>
<dbReference type="EMBL" id="JTDY01002315">
    <property type="protein sequence ID" value="KOB71681.1"/>
    <property type="molecule type" value="Genomic_DNA"/>
</dbReference>